<dbReference type="Proteomes" id="UP000282076">
    <property type="component" value="Unassembled WGS sequence"/>
</dbReference>
<dbReference type="GO" id="GO:0003910">
    <property type="term" value="F:DNA ligase (ATP) activity"/>
    <property type="evidence" value="ECO:0007669"/>
    <property type="project" value="InterPro"/>
</dbReference>
<dbReference type="RefSeq" id="WP_120975310.1">
    <property type="nucleotide sequence ID" value="NZ_RBZM01000004.1"/>
</dbReference>
<evidence type="ECO:0000256" key="2">
    <source>
        <dbReference type="ARBA" id="ARBA00022598"/>
    </source>
</evidence>
<accession>A0A494Y361</accession>
<dbReference type="CDD" id="cd07906">
    <property type="entry name" value="Adenylation_DNA_ligase_LigD_LigC"/>
    <property type="match status" value="1"/>
</dbReference>
<proteinExistence type="inferred from homology"/>
<dbReference type="SUPFAM" id="SSF56091">
    <property type="entry name" value="DNA ligase/mRNA capping enzyme, catalytic domain"/>
    <property type="match status" value="1"/>
</dbReference>
<dbReference type="GO" id="GO:0006310">
    <property type="term" value="P:DNA recombination"/>
    <property type="evidence" value="ECO:0007669"/>
    <property type="project" value="InterPro"/>
</dbReference>
<dbReference type="PANTHER" id="PTHR45674">
    <property type="entry name" value="DNA LIGASE 1/3 FAMILY MEMBER"/>
    <property type="match status" value="1"/>
</dbReference>
<dbReference type="PANTHER" id="PTHR45674:SF4">
    <property type="entry name" value="DNA LIGASE 1"/>
    <property type="match status" value="1"/>
</dbReference>
<keyword evidence="2 4" id="KW-0436">Ligase</keyword>
<comment type="similarity">
    <text evidence="1">Belongs to the ATP-dependent DNA ligase family.</text>
</comment>
<name>A0A494Y361_9BACL</name>
<evidence type="ECO:0000313" key="5">
    <source>
        <dbReference type="Proteomes" id="UP000282076"/>
    </source>
</evidence>
<evidence type="ECO:0000256" key="1">
    <source>
        <dbReference type="ARBA" id="ARBA00007572"/>
    </source>
</evidence>
<keyword evidence="5" id="KW-1185">Reference proteome</keyword>
<sequence>MFLVPMLLEKREKPFDDERYIFEPKIDGHRLILSMENGIVRLFTRHNNDVTRQYPELYNVPIEDGTDVVLDGEVACINPATGTIDFEMVMERFITKKPLAITEASVRQPVVFFVFDILRYRGEDLRGRPLMERKSLLTEVLTENRHFSKVINIEGAGNSMFTAIKEKQLEGIVAKRKNSKYVSRRDSNWIKIINYNYAEVQIAGYRKNQFGWLLQHRNKPVGILEFAVPSAHKKAFYGVTKGLVTGEDRDFVYIEPKIAAQVRFRNWTLAGMLRTPEFIDFLI</sequence>
<protein>
    <submittedName>
        <fullName evidence="4">ATP-dependent DNA ligase</fullName>
    </submittedName>
</protein>
<dbReference type="PROSITE" id="PS50160">
    <property type="entry name" value="DNA_LIGASE_A3"/>
    <property type="match status" value="1"/>
</dbReference>
<dbReference type="OrthoDB" id="5503604at2"/>
<dbReference type="AlphaFoldDB" id="A0A494Y361"/>
<organism evidence="4 5">
    <name type="scientific">Cohnella endophytica</name>
    <dbReference type="NCBI Taxonomy" id="2419778"/>
    <lineage>
        <taxon>Bacteria</taxon>
        <taxon>Bacillati</taxon>
        <taxon>Bacillota</taxon>
        <taxon>Bacilli</taxon>
        <taxon>Bacillales</taxon>
        <taxon>Paenibacillaceae</taxon>
        <taxon>Cohnella</taxon>
    </lineage>
</organism>
<dbReference type="GO" id="GO:0006281">
    <property type="term" value="P:DNA repair"/>
    <property type="evidence" value="ECO:0007669"/>
    <property type="project" value="InterPro"/>
</dbReference>
<evidence type="ECO:0000259" key="3">
    <source>
        <dbReference type="PROSITE" id="PS50160"/>
    </source>
</evidence>
<reference evidence="4 5" key="1">
    <citation type="submission" date="2018-10" db="EMBL/GenBank/DDBJ databases">
        <title>Cohnella sp. M2MS4P-1, whole genome shotgun sequence.</title>
        <authorList>
            <person name="Tuo L."/>
        </authorList>
    </citation>
    <scope>NUCLEOTIDE SEQUENCE [LARGE SCALE GENOMIC DNA]</scope>
    <source>
        <strain evidence="4 5">M2MS4P-1</strain>
    </source>
</reference>
<dbReference type="Gene3D" id="3.30.470.30">
    <property type="entry name" value="DNA ligase/mRNA capping enzyme"/>
    <property type="match status" value="1"/>
</dbReference>
<gene>
    <name evidence="4" type="ORF">D7Z26_06735</name>
</gene>
<dbReference type="EMBL" id="RBZM01000004">
    <property type="protein sequence ID" value="RKP54931.1"/>
    <property type="molecule type" value="Genomic_DNA"/>
</dbReference>
<dbReference type="NCBIfam" id="NF005796">
    <property type="entry name" value="PRK07636.1"/>
    <property type="match status" value="1"/>
</dbReference>
<dbReference type="InterPro" id="IPR012310">
    <property type="entry name" value="DNA_ligase_ATP-dep_cent"/>
</dbReference>
<evidence type="ECO:0000313" key="4">
    <source>
        <dbReference type="EMBL" id="RKP54931.1"/>
    </source>
</evidence>
<feature type="domain" description="ATP-dependent DNA ligase family profile" evidence="3">
    <location>
        <begin position="103"/>
        <end position="252"/>
    </location>
</feature>
<comment type="caution">
    <text evidence="4">The sequence shown here is derived from an EMBL/GenBank/DDBJ whole genome shotgun (WGS) entry which is preliminary data.</text>
</comment>
<dbReference type="Pfam" id="PF01068">
    <property type="entry name" value="DNA_ligase_A_M"/>
    <property type="match status" value="1"/>
</dbReference>
<dbReference type="Gene3D" id="3.30.1490.70">
    <property type="match status" value="1"/>
</dbReference>
<dbReference type="InterPro" id="IPR050191">
    <property type="entry name" value="ATP-dep_DNA_ligase"/>
</dbReference>
<dbReference type="GO" id="GO:0005524">
    <property type="term" value="F:ATP binding"/>
    <property type="evidence" value="ECO:0007669"/>
    <property type="project" value="InterPro"/>
</dbReference>